<comment type="similarity">
    <text evidence="3">Belongs to the flagella basal body rod proteins family.</text>
</comment>
<dbReference type="PANTHER" id="PTHR30033">
    <property type="entry name" value="FLAGELLAR HOOK-ASSOCIATED PROTEIN 1"/>
    <property type="match status" value="1"/>
</dbReference>
<evidence type="ECO:0000256" key="3">
    <source>
        <dbReference type="ARBA" id="ARBA00009677"/>
    </source>
</evidence>
<dbReference type="PANTHER" id="PTHR30033:SF1">
    <property type="entry name" value="FLAGELLAR HOOK-ASSOCIATED PROTEIN 1"/>
    <property type="match status" value="1"/>
</dbReference>
<dbReference type="SUPFAM" id="SSF64518">
    <property type="entry name" value="Phase 1 flagellin"/>
    <property type="match status" value="1"/>
</dbReference>
<dbReference type="InterPro" id="IPR001444">
    <property type="entry name" value="Flag_bb_rod_N"/>
</dbReference>
<feature type="domain" description="Flagellar basal body rod protein N-terminal" evidence="7">
    <location>
        <begin position="7"/>
        <end position="37"/>
    </location>
</feature>
<dbReference type="InterPro" id="IPR002371">
    <property type="entry name" value="FlgK"/>
</dbReference>
<evidence type="ECO:0000259" key="8">
    <source>
        <dbReference type="Pfam" id="PF06429"/>
    </source>
</evidence>
<evidence type="ECO:0000313" key="10">
    <source>
        <dbReference type="EMBL" id="TXR55056.1"/>
    </source>
</evidence>
<organism evidence="10 11">
    <name type="scientific">Quadrisphaera setariae</name>
    <dbReference type="NCBI Taxonomy" id="2593304"/>
    <lineage>
        <taxon>Bacteria</taxon>
        <taxon>Bacillati</taxon>
        <taxon>Actinomycetota</taxon>
        <taxon>Actinomycetes</taxon>
        <taxon>Kineosporiales</taxon>
        <taxon>Kineosporiaceae</taxon>
        <taxon>Quadrisphaera</taxon>
    </lineage>
</organism>
<dbReference type="Pfam" id="PF00460">
    <property type="entry name" value="Flg_bb_rod"/>
    <property type="match status" value="1"/>
</dbReference>
<dbReference type="RefSeq" id="WP_147927446.1">
    <property type="nucleotide sequence ID" value="NZ_VKAC01000010.1"/>
</dbReference>
<feature type="domain" description="Flagellar hook-associated protein FlgK helical" evidence="9">
    <location>
        <begin position="97"/>
        <end position="320"/>
    </location>
</feature>
<dbReference type="NCBIfam" id="TIGR02492">
    <property type="entry name" value="flgK_ends"/>
    <property type="match status" value="1"/>
</dbReference>
<name>A0A5C8ZDR2_9ACTN</name>
<dbReference type="Pfam" id="PF22638">
    <property type="entry name" value="FlgK_D1"/>
    <property type="match status" value="1"/>
</dbReference>
<keyword evidence="5" id="KW-0964">Secreted</keyword>
<dbReference type="InterPro" id="IPR010930">
    <property type="entry name" value="Flg_bb/hook_C_dom"/>
</dbReference>
<evidence type="ECO:0000256" key="6">
    <source>
        <dbReference type="ARBA" id="ARBA00023143"/>
    </source>
</evidence>
<evidence type="ECO:0000313" key="11">
    <source>
        <dbReference type="Proteomes" id="UP000321234"/>
    </source>
</evidence>
<evidence type="ECO:0000256" key="4">
    <source>
        <dbReference type="ARBA" id="ARBA00016244"/>
    </source>
</evidence>
<keyword evidence="11" id="KW-1185">Reference proteome</keyword>
<dbReference type="AlphaFoldDB" id="A0A5C8ZDR2"/>
<keyword evidence="10" id="KW-0282">Flagellum</keyword>
<gene>
    <name evidence="10" type="primary">flgK</name>
    <name evidence="10" type="ORF">FMM08_16290</name>
</gene>
<dbReference type="InterPro" id="IPR053927">
    <property type="entry name" value="FlgK_helical"/>
</dbReference>
<evidence type="ECO:0000256" key="2">
    <source>
        <dbReference type="ARBA" id="ARBA00004613"/>
    </source>
</evidence>
<dbReference type="InterPro" id="IPR019776">
    <property type="entry name" value="Flagellar_basal_body_rod_CS"/>
</dbReference>
<dbReference type="GO" id="GO:0005198">
    <property type="term" value="F:structural molecule activity"/>
    <property type="evidence" value="ECO:0007669"/>
    <property type="project" value="InterPro"/>
</dbReference>
<dbReference type="PROSITE" id="PS00588">
    <property type="entry name" value="FLAGELLA_BB_ROD"/>
    <property type="match status" value="1"/>
</dbReference>
<dbReference type="OrthoDB" id="9802553at2"/>
<accession>A0A5C8ZDR2</accession>
<evidence type="ECO:0000256" key="5">
    <source>
        <dbReference type="ARBA" id="ARBA00022525"/>
    </source>
</evidence>
<keyword evidence="10" id="KW-0966">Cell projection</keyword>
<comment type="caution">
    <text evidence="10">The sequence shown here is derived from an EMBL/GenBank/DDBJ whole genome shotgun (WGS) entry which is preliminary data.</text>
</comment>
<dbReference type="GO" id="GO:0044780">
    <property type="term" value="P:bacterial-type flagellum assembly"/>
    <property type="evidence" value="ECO:0007669"/>
    <property type="project" value="InterPro"/>
</dbReference>
<keyword evidence="6" id="KW-0975">Bacterial flagellum</keyword>
<evidence type="ECO:0000259" key="9">
    <source>
        <dbReference type="Pfam" id="PF22638"/>
    </source>
</evidence>
<dbReference type="Proteomes" id="UP000321234">
    <property type="component" value="Unassembled WGS sequence"/>
</dbReference>
<evidence type="ECO:0000259" key="7">
    <source>
        <dbReference type="Pfam" id="PF00460"/>
    </source>
</evidence>
<dbReference type="Pfam" id="PF06429">
    <property type="entry name" value="Flg_bbr_C"/>
    <property type="match status" value="1"/>
</dbReference>
<comment type="subcellular location">
    <subcellularLocation>
        <location evidence="1">Bacterial flagellum</location>
    </subcellularLocation>
    <subcellularLocation>
        <location evidence="2">Secreted</location>
    </subcellularLocation>
</comment>
<feature type="domain" description="Flagellar basal-body/hook protein C-terminal" evidence="8">
    <location>
        <begin position="431"/>
        <end position="468"/>
    </location>
</feature>
<sequence length="475" mass="47934">MSSFSGLSTALSALQATRKAMDVTGNNIANVATPGYTRQRVDLQAATTAVGLMTTGQQGGNGVVLTGVSRLASSFWDAQVRSQTSLHADLASRADVLNNLQDLTGEPSDTALSGKLSAMWSAFANLAANPTKDSAKSVVISAAQDVAQTLKNSSAGVVSMWNDQRTQATSLANEVNATTQAVATYNKQIKATVAAGNSANELMDQRDQLVTRLSELTGATTVQAANGVVDVYLGSNALVQDGSFNTVQVSAPTTTNTLPPTASPTLQFADGTPASVRGGQLAGVLDALRVGGTLDTASAKYDAVAAAVSTSVNAAYAAAFNPSATPADPVQPFFTGSTASGVTGLTVAVSLAGAPTTPGTTALRTGNSTLGSADASVALAMSKLGKATGSPDNVWATYVSQLGADAAGATSRTTATAATLSNTVASQQSETGVSLDEETANLLTLQRAYQAAARVLTSVDEALDTLINKTGLVGR</sequence>
<proteinExistence type="inferred from homology"/>
<dbReference type="GO" id="GO:0009424">
    <property type="term" value="C:bacterial-type flagellum hook"/>
    <property type="evidence" value="ECO:0007669"/>
    <property type="project" value="InterPro"/>
</dbReference>
<dbReference type="EMBL" id="VKAC01000010">
    <property type="protein sequence ID" value="TXR55056.1"/>
    <property type="molecule type" value="Genomic_DNA"/>
</dbReference>
<reference evidence="10 11" key="1">
    <citation type="submission" date="2019-07" db="EMBL/GenBank/DDBJ databases">
        <title>Quadrisphaera sp. strain DD2A genome sequencing and assembly.</title>
        <authorList>
            <person name="Kim I."/>
        </authorList>
    </citation>
    <scope>NUCLEOTIDE SEQUENCE [LARGE SCALE GENOMIC DNA]</scope>
    <source>
        <strain evidence="10 11">DD2A</strain>
    </source>
</reference>
<protein>
    <recommendedName>
        <fullName evidence="4">Flagellar hook-associated protein 1</fullName>
    </recommendedName>
</protein>
<evidence type="ECO:0000256" key="1">
    <source>
        <dbReference type="ARBA" id="ARBA00004365"/>
    </source>
</evidence>
<keyword evidence="10" id="KW-0969">Cilium</keyword>
<dbReference type="GO" id="GO:0005576">
    <property type="term" value="C:extracellular region"/>
    <property type="evidence" value="ECO:0007669"/>
    <property type="project" value="UniProtKB-SubCell"/>
</dbReference>